<organism evidence="3 4">
    <name type="scientific">Ginsengibacter hankyongi</name>
    <dbReference type="NCBI Taxonomy" id="2607284"/>
    <lineage>
        <taxon>Bacteria</taxon>
        <taxon>Pseudomonadati</taxon>
        <taxon>Bacteroidota</taxon>
        <taxon>Chitinophagia</taxon>
        <taxon>Chitinophagales</taxon>
        <taxon>Chitinophagaceae</taxon>
        <taxon>Ginsengibacter</taxon>
    </lineage>
</organism>
<comment type="caution">
    <text evidence="3">The sequence shown here is derived from an EMBL/GenBank/DDBJ whole genome shotgun (WGS) entry which is preliminary data.</text>
</comment>
<proteinExistence type="predicted"/>
<evidence type="ECO:0000256" key="1">
    <source>
        <dbReference type="SAM" id="SignalP"/>
    </source>
</evidence>
<evidence type="ECO:0000313" key="4">
    <source>
        <dbReference type="Proteomes" id="UP000326903"/>
    </source>
</evidence>
<dbReference type="Gene3D" id="3.40.50.880">
    <property type="match status" value="1"/>
</dbReference>
<reference evidence="3 4" key="1">
    <citation type="submission" date="2019-09" db="EMBL/GenBank/DDBJ databases">
        <title>Draft genome sequence of Ginsengibacter sp. BR5-29.</title>
        <authorList>
            <person name="Im W.-T."/>
        </authorList>
    </citation>
    <scope>NUCLEOTIDE SEQUENCE [LARGE SCALE GENOMIC DNA]</scope>
    <source>
        <strain evidence="3 4">BR5-29</strain>
    </source>
</reference>
<sequence>MKKLFIIGCILLLNIASIGQSANLLTFEGSQGPGYGKHIVFICGDEEYRSEEGLPMMAEILSRKYGFNCTVLFSIDPATGNIDPNNLANIPGLESLESADLMFMLIRFRELPDEQMKYIDEYVESGKPIVALRTSTHAFNYKRNLKSPYAKYDFRSGESGWVDGFGRRILGETWIDHHGLHGSEGTRGLINGIAQNEKNPILNGVKDIWCPTDVYEVRELPEDTKVLVYGQCTKGMDAKAPVNLDKSIMPVAWTRTLVNEKGIKQRVFTTTMGAGIDLQNEDLRRLLVNASLWAVGLEKMIPPCGDVETLRPYQPSMFGLDKFKKNVHPGDLKN</sequence>
<evidence type="ECO:0000313" key="3">
    <source>
        <dbReference type="EMBL" id="KAA9036082.1"/>
    </source>
</evidence>
<dbReference type="InterPro" id="IPR029010">
    <property type="entry name" value="ThuA-like"/>
</dbReference>
<keyword evidence="1" id="KW-0732">Signal</keyword>
<dbReference type="AlphaFoldDB" id="A0A5J5ID38"/>
<name>A0A5J5ID38_9BACT</name>
<feature type="signal peptide" evidence="1">
    <location>
        <begin position="1"/>
        <end position="21"/>
    </location>
</feature>
<dbReference type="InterPro" id="IPR029062">
    <property type="entry name" value="Class_I_gatase-like"/>
</dbReference>
<dbReference type="SUPFAM" id="SSF52317">
    <property type="entry name" value="Class I glutamine amidotransferase-like"/>
    <property type="match status" value="1"/>
</dbReference>
<protein>
    <submittedName>
        <fullName evidence="3">ThuA domain-containing protein</fullName>
    </submittedName>
</protein>
<dbReference type="EMBL" id="VYQF01000009">
    <property type="protein sequence ID" value="KAA9036082.1"/>
    <property type="molecule type" value="Genomic_DNA"/>
</dbReference>
<evidence type="ECO:0000259" key="2">
    <source>
        <dbReference type="Pfam" id="PF06283"/>
    </source>
</evidence>
<dbReference type="Proteomes" id="UP000326903">
    <property type="component" value="Unassembled WGS sequence"/>
</dbReference>
<dbReference type="Pfam" id="PF06283">
    <property type="entry name" value="ThuA"/>
    <property type="match status" value="1"/>
</dbReference>
<accession>A0A5J5ID38</accession>
<keyword evidence="4" id="KW-1185">Reference proteome</keyword>
<gene>
    <name evidence="3" type="ORF">FW778_19500</name>
</gene>
<dbReference type="RefSeq" id="WP_150416549.1">
    <property type="nucleotide sequence ID" value="NZ_VYQF01000009.1"/>
</dbReference>
<feature type="chain" id="PRO_5023891918" evidence="1">
    <location>
        <begin position="22"/>
        <end position="334"/>
    </location>
</feature>
<feature type="domain" description="ThuA-like" evidence="2">
    <location>
        <begin position="94"/>
        <end position="294"/>
    </location>
</feature>